<keyword evidence="2" id="KW-0472">Membrane</keyword>
<reference evidence="3" key="1">
    <citation type="submission" date="2021-01" db="EMBL/GenBank/DDBJ databases">
        <title>Whole genome shotgun sequence of Spirilliplanes yamanashiensis NBRC 15828.</title>
        <authorList>
            <person name="Komaki H."/>
            <person name="Tamura T."/>
        </authorList>
    </citation>
    <scope>NUCLEOTIDE SEQUENCE</scope>
    <source>
        <strain evidence="3">NBRC 15828</strain>
    </source>
</reference>
<dbReference type="EMBL" id="BOOY01000038">
    <property type="protein sequence ID" value="GIJ06130.1"/>
    <property type="molecule type" value="Genomic_DNA"/>
</dbReference>
<dbReference type="Proteomes" id="UP000652013">
    <property type="component" value="Unassembled WGS sequence"/>
</dbReference>
<accession>A0A8J3YE95</accession>
<keyword evidence="4" id="KW-1185">Reference proteome</keyword>
<dbReference type="AlphaFoldDB" id="A0A8J3YE95"/>
<feature type="compositionally biased region" description="Low complexity" evidence="1">
    <location>
        <begin position="43"/>
        <end position="62"/>
    </location>
</feature>
<proteinExistence type="predicted"/>
<evidence type="ECO:0000256" key="2">
    <source>
        <dbReference type="SAM" id="Phobius"/>
    </source>
</evidence>
<protein>
    <submittedName>
        <fullName evidence="3">Uncharacterized protein</fullName>
    </submittedName>
</protein>
<evidence type="ECO:0000256" key="1">
    <source>
        <dbReference type="SAM" id="MobiDB-lite"/>
    </source>
</evidence>
<evidence type="ECO:0000313" key="3">
    <source>
        <dbReference type="EMBL" id="GIJ06130.1"/>
    </source>
</evidence>
<feature type="transmembrane region" description="Helical" evidence="2">
    <location>
        <begin position="95"/>
        <end position="116"/>
    </location>
</feature>
<keyword evidence="2" id="KW-1133">Transmembrane helix</keyword>
<name>A0A8J3YE95_9ACTN</name>
<evidence type="ECO:0000313" key="4">
    <source>
        <dbReference type="Proteomes" id="UP000652013"/>
    </source>
</evidence>
<comment type="caution">
    <text evidence="3">The sequence shown here is derived from an EMBL/GenBank/DDBJ whole genome shotgun (WGS) entry which is preliminary data.</text>
</comment>
<organism evidence="3 4">
    <name type="scientific">Spirilliplanes yamanashiensis</name>
    <dbReference type="NCBI Taxonomy" id="42233"/>
    <lineage>
        <taxon>Bacteria</taxon>
        <taxon>Bacillati</taxon>
        <taxon>Actinomycetota</taxon>
        <taxon>Actinomycetes</taxon>
        <taxon>Micromonosporales</taxon>
        <taxon>Micromonosporaceae</taxon>
        <taxon>Spirilliplanes</taxon>
    </lineage>
</organism>
<keyword evidence="2" id="KW-0812">Transmembrane</keyword>
<gene>
    <name evidence="3" type="ORF">Sya03_54820</name>
</gene>
<feature type="region of interest" description="Disordered" evidence="1">
    <location>
        <begin position="124"/>
        <end position="147"/>
    </location>
</feature>
<feature type="region of interest" description="Disordered" evidence="1">
    <location>
        <begin position="43"/>
        <end position="73"/>
    </location>
</feature>
<dbReference type="RefSeq" id="WP_203941357.1">
    <property type="nucleotide sequence ID" value="NZ_BAAAGJ010000014.1"/>
</dbReference>
<sequence>MLSSRKNASERAAAQAWEYLTSAVSAAGDSAKNAGLAVGDSARTAGKAAGRAAGRQGSRLAAETGSRVGSTADEAWRRANRAVDALAGRRPATPWALLALAAVAGAAIGFAAAATLRTAVDRRTTEPAGALDAPPPPTTEQVHLDAE</sequence>